<evidence type="ECO:0000256" key="2">
    <source>
        <dbReference type="SAM" id="MobiDB-lite"/>
    </source>
</evidence>
<sequence length="429" mass="45780">MSQRPAPLTGIRVLDLTRVLAGPWCTQNLADLGAEVIKIERPGAGDDTRAWGPPYLKDAAGNDTTEAAYYLSANRNKLSVALDIATPRGAELVRELAQQCDILVENFKVGGLRKYGLDYESVKAINPRLIYCSITGFGQTGPYASRPGYDFMIQGMGGLMSITGERDDLPGGGPQKAGVAVTDLMTGMYSTVGILAALHERNRSGLGQHIDMALLDCQVAMLANQNLNYMTSGKAPRRQRTPEPGALPGVRGQRRPPDRGGGQRQPVPQLLPRDRPARTGRRSALCHQSAAGAEPRRAGAAAGRAHGHRRARCLAGRAGKRRRAGRAHQYAGPGLRRPAGGGPPDQARAAAPERRHRADRQQSAAVLRQPGRVPPRAAAAGRAHPPGAQRAPRAVRDRNPGPGRGTGLTDTWAPFAAARRRGGRGVHHT</sequence>
<dbReference type="InterPro" id="IPR023606">
    <property type="entry name" value="CoA-Trfase_III_dom_1_sf"/>
</dbReference>
<feature type="compositionally biased region" description="Basic residues" evidence="2">
    <location>
        <begin position="305"/>
        <end position="326"/>
    </location>
</feature>
<name>A0AAI9J269_BORPT</name>
<dbReference type="GO" id="GO:0008410">
    <property type="term" value="F:CoA-transferase activity"/>
    <property type="evidence" value="ECO:0007669"/>
    <property type="project" value="TreeGrafter"/>
</dbReference>
<dbReference type="AlphaFoldDB" id="A0AAI9J269"/>
<gene>
    <name evidence="3" type="ORF">L566_3833</name>
</gene>
<dbReference type="Pfam" id="PF02515">
    <property type="entry name" value="CoA_transf_3"/>
    <property type="match status" value="1"/>
</dbReference>
<dbReference type="PANTHER" id="PTHR48207">
    <property type="entry name" value="SUCCINATE--HYDROXYMETHYLGLUTARATE COA-TRANSFERASE"/>
    <property type="match status" value="1"/>
</dbReference>
<dbReference type="InterPro" id="IPR003673">
    <property type="entry name" value="CoA-Trfase_fam_III"/>
</dbReference>
<dbReference type="Gene3D" id="3.40.50.10540">
    <property type="entry name" value="Crotonobetainyl-coa:carnitine coa-transferase, domain 1"/>
    <property type="match status" value="1"/>
</dbReference>
<evidence type="ECO:0000313" key="4">
    <source>
        <dbReference type="Proteomes" id="UP000018679"/>
    </source>
</evidence>
<reference evidence="3 4" key="1">
    <citation type="journal article" date="2013" name="Genome Announc.">
        <title>Genome Sequences of 28 Bordetella pertussis U.S. Outbreak Strains Dating from 2010 to 2012.</title>
        <authorList>
            <person name="Harvill E.T."/>
            <person name="Goodfield L.L."/>
            <person name="Ivanov Y."/>
            <person name="Meyer J.A."/>
            <person name="Newth C."/>
            <person name="Cassiday P."/>
            <person name="Tondella M.L."/>
            <person name="Liao P."/>
            <person name="Zimmerman J."/>
            <person name="Meert K."/>
            <person name="Wessel D."/>
            <person name="Berger J."/>
            <person name="Dean J.M."/>
            <person name="Holubkov R."/>
            <person name="Burr J."/>
            <person name="Liu T."/>
            <person name="Brinkac L."/>
            <person name="Kim M."/>
            <person name="Losada L."/>
        </authorList>
    </citation>
    <scope>NUCLEOTIDE SEQUENCE [LARGE SCALE GENOMIC DNA]</scope>
    <source>
        <strain evidence="3 4">CHLA-26</strain>
    </source>
</reference>
<protein>
    <submittedName>
        <fullName evidence="3">CoA-transferase family III protein</fullName>
    </submittedName>
</protein>
<organism evidence="3 4">
    <name type="scientific">Bordetella pertussis CHLA-26</name>
    <dbReference type="NCBI Taxonomy" id="1331284"/>
    <lineage>
        <taxon>Bacteria</taxon>
        <taxon>Pseudomonadati</taxon>
        <taxon>Pseudomonadota</taxon>
        <taxon>Betaproteobacteria</taxon>
        <taxon>Burkholderiales</taxon>
        <taxon>Alcaligenaceae</taxon>
        <taxon>Bordetella</taxon>
    </lineage>
</organism>
<dbReference type="PANTHER" id="PTHR48207:SF3">
    <property type="entry name" value="SUCCINATE--HYDROXYMETHYLGLUTARATE COA-TRANSFERASE"/>
    <property type="match status" value="1"/>
</dbReference>
<feature type="region of interest" description="Disordered" evidence="2">
    <location>
        <begin position="230"/>
        <end position="429"/>
    </location>
</feature>
<feature type="compositionally biased region" description="Low complexity" evidence="2">
    <location>
        <begin position="368"/>
        <end position="392"/>
    </location>
</feature>
<dbReference type="EMBL" id="AXSB02000018">
    <property type="protein sequence ID" value="ETH31420.1"/>
    <property type="molecule type" value="Genomic_DNA"/>
</dbReference>
<feature type="compositionally biased region" description="Low complexity" evidence="2">
    <location>
        <begin position="327"/>
        <end position="338"/>
    </location>
</feature>
<dbReference type="InterPro" id="IPR050483">
    <property type="entry name" value="CoA-transferase_III_domain"/>
</dbReference>
<dbReference type="SUPFAM" id="SSF89796">
    <property type="entry name" value="CoA-transferase family III (CaiB/BaiF)"/>
    <property type="match status" value="1"/>
</dbReference>
<proteinExistence type="predicted"/>
<evidence type="ECO:0000256" key="1">
    <source>
        <dbReference type="ARBA" id="ARBA00022679"/>
    </source>
</evidence>
<keyword evidence="1" id="KW-0808">Transferase</keyword>
<feature type="compositionally biased region" description="Low complexity" evidence="2">
    <location>
        <begin position="290"/>
        <end position="304"/>
    </location>
</feature>
<comment type="caution">
    <text evidence="3">The sequence shown here is derived from an EMBL/GenBank/DDBJ whole genome shotgun (WGS) entry which is preliminary data.</text>
</comment>
<evidence type="ECO:0000313" key="3">
    <source>
        <dbReference type="EMBL" id="ETH31420.1"/>
    </source>
</evidence>
<feature type="compositionally biased region" description="Basic residues" evidence="2">
    <location>
        <begin position="418"/>
        <end position="429"/>
    </location>
</feature>
<accession>A0AAI9J269</accession>
<dbReference type="Proteomes" id="UP000018679">
    <property type="component" value="Unassembled WGS sequence"/>
</dbReference>